<comment type="function">
    <text evidence="4">Covalent carrier of the coenzyme of citrate lyase.</text>
</comment>
<evidence type="ECO:0000313" key="9">
    <source>
        <dbReference type="Proteomes" id="UP001154111"/>
    </source>
</evidence>
<keyword evidence="2 4" id="KW-0963">Cytoplasm</keyword>
<reference evidence="7" key="1">
    <citation type="submission" date="2022-04" db="EMBL/GenBank/DDBJ databases">
        <authorList>
            <person name="Forde T."/>
        </authorList>
    </citation>
    <scope>NUCLEOTIDE SEQUENCE</scope>
    <source>
        <strain evidence="7">A18Y016a</strain>
        <strain evidence="6">A18Y020d</strain>
    </source>
</reference>
<evidence type="ECO:0000256" key="4">
    <source>
        <dbReference type="HAMAP-Rule" id="MF_00805"/>
    </source>
</evidence>
<keyword evidence="7" id="KW-0456">Lyase</keyword>
<dbReference type="EMBL" id="OW659496">
    <property type="protein sequence ID" value="CAH2762229.1"/>
    <property type="molecule type" value="Genomic_DNA"/>
</dbReference>
<comment type="similarity">
    <text evidence="4">Belongs to the CitD family.</text>
</comment>
<name>A0AAU9VK20_9FIRM</name>
<organism evidence="7 9">
    <name type="scientific">Erysipelothrix amsterdamensis</name>
    <dbReference type="NCBI Taxonomy" id="2929157"/>
    <lineage>
        <taxon>Bacteria</taxon>
        <taxon>Bacillati</taxon>
        <taxon>Bacillota</taxon>
        <taxon>Erysipelotrichia</taxon>
        <taxon>Erysipelotrichales</taxon>
        <taxon>Erysipelotrichaceae</taxon>
        <taxon>Erysipelothrix</taxon>
    </lineage>
</organism>
<evidence type="ECO:0000256" key="1">
    <source>
        <dbReference type="ARBA" id="ARBA00004496"/>
    </source>
</evidence>
<dbReference type="InterPro" id="IPR023439">
    <property type="entry name" value="Mal_deCO2ase/Cit_lyase_ACP"/>
</dbReference>
<dbReference type="InterPro" id="IPR006495">
    <property type="entry name" value="CitD"/>
</dbReference>
<evidence type="ECO:0000313" key="7">
    <source>
        <dbReference type="EMBL" id="CAH2762259.1"/>
    </source>
</evidence>
<dbReference type="GeneID" id="41396294"/>
<protein>
    <recommendedName>
        <fullName evidence="4">Citrate lyase acyl carrier protein</fullName>
    </recommendedName>
    <alternativeName>
        <fullName evidence="4">Citrate lyase gamma chain</fullName>
    </alternativeName>
</protein>
<evidence type="ECO:0000256" key="2">
    <source>
        <dbReference type="ARBA" id="ARBA00022490"/>
    </source>
</evidence>
<feature type="modified residue" description="O-(phosphoribosyl dephospho-coenzyme A)serine" evidence="4 5">
    <location>
        <position position="14"/>
    </location>
</feature>
<sequence length="98" mass="10535">MEIKHSAIAGTLESSDVQVMVEPSTDGVSVELNSSVIKQYGAQILETVHEVLDTLEVKDAKIVVQDQGALDCTIKARVQTAVLRASDTVDNLPWGSKL</sequence>
<dbReference type="AlphaFoldDB" id="A0AAU9VK20"/>
<keyword evidence="8" id="KW-1185">Reference proteome</keyword>
<dbReference type="Proteomes" id="UP001154095">
    <property type="component" value="Chromosome"/>
</dbReference>
<dbReference type="NCBIfam" id="TIGR01608">
    <property type="entry name" value="citD"/>
    <property type="match status" value="1"/>
</dbReference>
<comment type="subcellular location">
    <subcellularLocation>
        <location evidence="1 4">Cytoplasm</location>
    </subcellularLocation>
</comment>
<evidence type="ECO:0000256" key="3">
    <source>
        <dbReference type="ARBA" id="ARBA00022553"/>
    </source>
</evidence>
<keyword evidence="3 4" id="KW-0597">Phosphoprotein</keyword>
<dbReference type="PIRSF" id="PIRSF002736">
    <property type="entry name" value="Citrt_lyas_gamma"/>
    <property type="match status" value="1"/>
</dbReference>
<dbReference type="RefSeq" id="WP_003773429.1">
    <property type="nucleotide sequence ID" value="NZ_OW659477.1"/>
</dbReference>
<evidence type="ECO:0000313" key="8">
    <source>
        <dbReference type="Proteomes" id="UP001154095"/>
    </source>
</evidence>
<dbReference type="HAMAP" id="MF_00805">
    <property type="entry name" value="CitD"/>
    <property type="match status" value="1"/>
</dbReference>
<dbReference type="GO" id="GO:0005737">
    <property type="term" value="C:cytoplasm"/>
    <property type="evidence" value="ECO:0007669"/>
    <property type="project" value="UniProtKB-SubCell"/>
</dbReference>
<accession>A0AAU9VK20</accession>
<dbReference type="GO" id="GO:0016829">
    <property type="term" value="F:lyase activity"/>
    <property type="evidence" value="ECO:0007669"/>
    <property type="project" value="UniProtKB-KW"/>
</dbReference>
<evidence type="ECO:0000313" key="6">
    <source>
        <dbReference type="EMBL" id="CAH2762229.1"/>
    </source>
</evidence>
<gene>
    <name evidence="4 7" type="primary">citD</name>
    <name evidence="7" type="ORF">ERYAMS2_01113</name>
    <name evidence="6" type="ORF">ERYAMS_00819</name>
</gene>
<evidence type="ECO:0000256" key="5">
    <source>
        <dbReference type="PIRSR" id="PIRSR002736-50"/>
    </source>
</evidence>
<dbReference type="EMBL" id="OW659477">
    <property type="protein sequence ID" value="CAH2762259.1"/>
    <property type="molecule type" value="Genomic_DNA"/>
</dbReference>
<dbReference type="Proteomes" id="UP001154111">
    <property type="component" value="Chromosome"/>
</dbReference>
<comment type="subunit">
    <text evidence="4">Oligomer with a subunit composition of (alpha,beta,gamma)6.</text>
</comment>
<proteinExistence type="inferred from homology"/>
<dbReference type="NCBIfam" id="NF009726">
    <property type="entry name" value="PRK13253.1"/>
    <property type="match status" value="1"/>
</dbReference>
<dbReference type="Pfam" id="PF06857">
    <property type="entry name" value="ACP"/>
    <property type="match status" value="1"/>
</dbReference>